<keyword evidence="3" id="KW-0813">Transport</keyword>
<accession>A0ABU3Z5Q7</accession>
<sequence>MVRVKHYKQIIAAIILAGIMVMIALRISDITSWLGKTLEAFVPLVVGACIAFVLDILIVRYERFILPNATAGWKAKLRRPLCLTLALLTIGLILYVIARMAIPQLVHSLSIIVTALPTLYNDFESWVSSYVTMLPDFGNQAIINTLNGGSMIGELKQWGTKGGTYIVNAMGSVVEWTFNIIIGLIFAIYMLLDKERLLTQTKRILCAYLPDKRVEQGAYVGRVAIDTFSNFFVGQFLDALVLGVLVGITLALFNISYALTIACVIGLTGLIPLLGIYIGGVMGAIILLTVSPMEAFIYVVILEVLHQIESNFIYPKIVGNSVGLPGLWVFAAVIVGGSLYGVVGMIAGVPLVATIYKLLMEDVDKRLSKPYDTSLF</sequence>
<comment type="caution">
    <text evidence="9">The sequence shown here is derived from an EMBL/GenBank/DDBJ whole genome shotgun (WGS) entry which is preliminary data.</text>
</comment>
<protein>
    <submittedName>
        <fullName evidence="9">AI-2E family transporter</fullName>
    </submittedName>
</protein>
<feature type="transmembrane region" description="Helical" evidence="8">
    <location>
        <begin position="231"/>
        <end position="253"/>
    </location>
</feature>
<reference evidence="9 10" key="1">
    <citation type="submission" date="2023-10" db="EMBL/GenBank/DDBJ databases">
        <title>Veillonella sp. nov., isolated from a pig farm feces dump.</title>
        <authorList>
            <person name="Chang Y.-H."/>
        </authorList>
    </citation>
    <scope>NUCLEOTIDE SEQUENCE [LARGE SCALE GENOMIC DNA]</scope>
    <source>
        <strain evidence="9 10">YH-vei2233</strain>
    </source>
</reference>
<dbReference type="PANTHER" id="PTHR21716">
    <property type="entry name" value="TRANSMEMBRANE PROTEIN"/>
    <property type="match status" value="1"/>
</dbReference>
<comment type="similarity">
    <text evidence="2">Belongs to the autoinducer-2 exporter (AI-2E) (TC 2.A.86) family.</text>
</comment>
<dbReference type="Proteomes" id="UP001272515">
    <property type="component" value="Unassembled WGS sequence"/>
</dbReference>
<organism evidence="9 10">
    <name type="scientific">Veillonella absiana</name>
    <dbReference type="NCBI Taxonomy" id="3079305"/>
    <lineage>
        <taxon>Bacteria</taxon>
        <taxon>Bacillati</taxon>
        <taxon>Bacillota</taxon>
        <taxon>Negativicutes</taxon>
        <taxon>Veillonellales</taxon>
        <taxon>Veillonellaceae</taxon>
        <taxon>Veillonella</taxon>
    </lineage>
</organism>
<keyword evidence="5 8" id="KW-0812">Transmembrane</keyword>
<keyword evidence="4" id="KW-1003">Cell membrane</keyword>
<evidence type="ECO:0000256" key="6">
    <source>
        <dbReference type="ARBA" id="ARBA00022989"/>
    </source>
</evidence>
<evidence type="ECO:0000256" key="8">
    <source>
        <dbReference type="SAM" id="Phobius"/>
    </source>
</evidence>
<evidence type="ECO:0000256" key="7">
    <source>
        <dbReference type="ARBA" id="ARBA00023136"/>
    </source>
</evidence>
<evidence type="ECO:0000256" key="4">
    <source>
        <dbReference type="ARBA" id="ARBA00022475"/>
    </source>
</evidence>
<evidence type="ECO:0000313" key="10">
    <source>
        <dbReference type="Proteomes" id="UP001272515"/>
    </source>
</evidence>
<evidence type="ECO:0000256" key="3">
    <source>
        <dbReference type="ARBA" id="ARBA00022448"/>
    </source>
</evidence>
<dbReference type="EMBL" id="JAWJZB010000001">
    <property type="protein sequence ID" value="MDV5087250.1"/>
    <property type="molecule type" value="Genomic_DNA"/>
</dbReference>
<evidence type="ECO:0000256" key="2">
    <source>
        <dbReference type="ARBA" id="ARBA00009773"/>
    </source>
</evidence>
<keyword evidence="10" id="KW-1185">Reference proteome</keyword>
<feature type="transmembrane region" description="Helical" evidence="8">
    <location>
        <begin position="40"/>
        <end position="59"/>
    </location>
</feature>
<name>A0ABU3Z5Q7_9FIRM</name>
<evidence type="ECO:0000256" key="1">
    <source>
        <dbReference type="ARBA" id="ARBA00004651"/>
    </source>
</evidence>
<feature type="transmembrane region" description="Helical" evidence="8">
    <location>
        <begin position="7"/>
        <end position="28"/>
    </location>
</feature>
<feature type="transmembrane region" description="Helical" evidence="8">
    <location>
        <begin position="80"/>
        <end position="102"/>
    </location>
</feature>
<comment type="subcellular location">
    <subcellularLocation>
        <location evidence="1">Cell membrane</location>
        <topology evidence="1">Multi-pass membrane protein</topology>
    </subcellularLocation>
</comment>
<keyword evidence="6 8" id="KW-1133">Transmembrane helix</keyword>
<evidence type="ECO:0000256" key="5">
    <source>
        <dbReference type="ARBA" id="ARBA00022692"/>
    </source>
</evidence>
<evidence type="ECO:0000313" key="9">
    <source>
        <dbReference type="EMBL" id="MDV5087250.1"/>
    </source>
</evidence>
<proteinExistence type="inferred from homology"/>
<feature type="transmembrane region" description="Helical" evidence="8">
    <location>
        <begin position="259"/>
        <end position="288"/>
    </location>
</feature>
<dbReference type="Pfam" id="PF01594">
    <property type="entry name" value="AI-2E_transport"/>
    <property type="match status" value="1"/>
</dbReference>
<gene>
    <name evidence="9" type="ORF">RVY80_00035</name>
</gene>
<feature type="transmembrane region" description="Helical" evidence="8">
    <location>
        <begin position="326"/>
        <end position="359"/>
    </location>
</feature>
<feature type="transmembrane region" description="Helical" evidence="8">
    <location>
        <begin position="295"/>
        <end position="314"/>
    </location>
</feature>
<keyword evidence="7 8" id="KW-0472">Membrane</keyword>
<dbReference type="RefSeq" id="WP_310746377.1">
    <property type="nucleotide sequence ID" value="NZ_JAWJZA010000027.1"/>
</dbReference>
<feature type="transmembrane region" description="Helical" evidence="8">
    <location>
        <begin position="173"/>
        <end position="192"/>
    </location>
</feature>
<dbReference type="InterPro" id="IPR002549">
    <property type="entry name" value="AI-2E-like"/>
</dbReference>
<dbReference type="PANTHER" id="PTHR21716:SF53">
    <property type="entry name" value="PERMEASE PERM-RELATED"/>
    <property type="match status" value="1"/>
</dbReference>